<dbReference type="Pfam" id="PF01569">
    <property type="entry name" value="PAP2"/>
    <property type="match status" value="1"/>
</dbReference>
<accession>A0A1F6WUY0</accession>
<feature type="domain" description="Phosphatidic acid phosphatase type 2/haloperoxidase" evidence="2">
    <location>
        <begin position="64"/>
        <end position="172"/>
    </location>
</feature>
<gene>
    <name evidence="3" type="ORF">A3A01_00050</name>
</gene>
<reference evidence="3 4" key="1">
    <citation type="journal article" date="2016" name="Nat. Commun.">
        <title>Thousands of microbial genomes shed light on interconnected biogeochemical processes in an aquifer system.</title>
        <authorList>
            <person name="Anantharaman K."/>
            <person name="Brown C.T."/>
            <person name="Hug L.A."/>
            <person name="Sharon I."/>
            <person name="Castelle C.J."/>
            <person name="Probst A.J."/>
            <person name="Thomas B.C."/>
            <person name="Singh A."/>
            <person name="Wilkins M.J."/>
            <person name="Karaoz U."/>
            <person name="Brodie E.L."/>
            <person name="Williams K.H."/>
            <person name="Hubbard S.S."/>
            <person name="Banfield J.F."/>
        </authorList>
    </citation>
    <scope>NUCLEOTIDE SEQUENCE [LARGE SCALE GENOMIC DNA]</scope>
</reference>
<name>A0A1F6WUY0_9BACT</name>
<dbReference type="SMART" id="SM00014">
    <property type="entry name" value="acidPPc"/>
    <property type="match status" value="1"/>
</dbReference>
<feature type="transmembrane region" description="Helical" evidence="1">
    <location>
        <begin position="106"/>
        <end position="126"/>
    </location>
</feature>
<dbReference type="SUPFAM" id="SSF48317">
    <property type="entry name" value="Acid phosphatase/Vanadium-dependent haloperoxidase"/>
    <property type="match status" value="1"/>
</dbReference>
<feature type="transmembrane region" description="Helical" evidence="1">
    <location>
        <begin position="65"/>
        <end position="86"/>
    </location>
</feature>
<feature type="transmembrane region" description="Helical" evidence="1">
    <location>
        <begin position="22"/>
        <end position="44"/>
    </location>
</feature>
<dbReference type="AlphaFoldDB" id="A0A1F6WUY0"/>
<sequence length="174" mass="19818">MNNQIFYFFYNLAHKSEFFDKLVIFFADTFPYLVILLALIFLLIHHKVLLSKNPLREFAQKWRGILFVFFSGGFAWLIAKIMKIMIHAPRPFAVLPDVQALLSETGLAFPSGHATFFSALAVSIFFSYKKAGYVFMFFAFLIGLARIIAGIHFPLDILGGFVLGSVIAYFLKNI</sequence>
<keyword evidence="1" id="KW-0812">Transmembrane</keyword>
<keyword evidence="1" id="KW-1133">Transmembrane helix</keyword>
<dbReference type="InterPro" id="IPR036938">
    <property type="entry name" value="PAP2/HPO_sf"/>
</dbReference>
<dbReference type="EMBL" id="MFUU01000020">
    <property type="protein sequence ID" value="OGI85692.1"/>
    <property type="molecule type" value="Genomic_DNA"/>
</dbReference>
<dbReference type="Proteomes" id="UP000179352">
    <property type="component" value="Unassembled WGS sequence"/>
</dbReference>
<evidence type="ECO:0000313" key="4">
    <source>
        <dbReference type="Proteomes" id="UP000179352"/>
    </source>
</evidence>
<protein>
    <recommendedName>
        <fullName evidence="2">Phosphatidic acid phosphatase type 2/haloperoxidase domain-containing protein</fullName>
    </recommendedName>
</protein>
<dbReference type="InterPro" id="IPR000326">
    <property type="entry name" value="PAP2/HPO"/>
</dbReference>
<comment type="caution">
    <text evidence="3">The sequence shown here is derived from an EMBL/GenBank/DDBJ whole genome shotgun (WGS) entry which is preliminary data.</text>
</comment>
<dbReference type="STRING" id="1801770.A3A01_00050"/>
<dbReference type="PANTHER" id="PTHR14969">
    <property type="entry name" value="SPHINGOSINE-1-PHOSPHATE PHOSPHOHYDROLASE"/>
    <property type="match status" value="1"/>
</dbReference>
<dbReference type="PANTHER" id="PTHR14969:SF13">
    <property type="entry name" value="AT30094P"/>
    <property type="match status" value="1"/>
</dbReference>
<proteinExistence type="predicted"/>
<dbReference type="Gene3D" id="1.20.144.10">
    <property type="entry name" value="Phosphatidic acid phosphatase type 2/haloperoxidase"/>
    <property type="match status" value="1"/>
</dbReference>
<feature type="transmembrane region" description="Helical" evidence="1">
    <location>
        <begin position="133"/>
        <end position="149"/>
    </location>
</feature>
<keyword evidence="1" id="KW-0472">Membrane</keyword>
<organism evidence="3 4">
    <name type="scientific">Candidatus Nomurabacteria bacterium RIFCSPLOWO2_01_FULL_39_17</name>
    <dbReference type="NCBI Taxonomy" id="1801770"/>
    <lineage>
        <taxon>Bacteria</taxon>
        <taxon>Candidatus Nomuraibacteriota</taxon>
    </lineage>
</organism>
<evidence type="ECO:0000256" key="1">
    <source>
        <dbReference type="SAM" id="Phobius"/>
    </source>
</evidence>
<evidence type="ECO:0000313" key="3">
    <source>
        <dbReference type="EMBL" id="OGI85692.1"/>
    </source>
</evidence>
<evidence type="ECO:0000259" key="2">
    <source>
        <dbReference type="SMART" id="SM00014"/>
    </source>
</evidence>